<dbReference type="InterPro" id="IPR000623">
    <property type="entry name" value="Shikimate_kinase/TSH1"/>
</dbReference>
<organism evidence="12 13">
    <name type="scientific">Thermoclostridium stercorarium subsp. thermolacticum DSM 2910</name>
    <dbReference type="NCBI Taxonomy" id="1121336"/>
    <lineage>
        <taxon>Bacteria</taxon>
        <taxon>Bacillati</taxon>
        <taxon>Bacillota</taxon>
        <taxon>Clostridia</taxon>
        <taxon>Eubacteriales</taxon>
        <taxon>Oscillospiraceae</taxon>
        <taxon>Thermoclostridium</taxon>
    </lineage>
</organism>
<comment type="caution">
    <text evidence="11">Lacks conserved residue(s) required for the propagation of feature annotation.</text>
</comment>
<evidence type="ECO:0000256" key="1">
    <source>
        <dbReference type="ARBA" id="ARBA00004842"/>
    </source>
</evidence>
<keyword evidence="8 11" id="KW-0067">ATP-binding</keyword>
<evidence type="ECO:0000256" key="7">
    <source>
        <dbReference type="ARBA" id="ARBA00022777"/>
    </source>
</evidence>
<feature type="binding site" evidence="11">
    <location>
        <position position="133"/>
    </location>
    <ligand>
        <name>substrate</name>
    </ligand>
</feature>
<evidence type="ECO:0000313" key="13">
    <source>
        <dbReference type="Proteomes" id="UP000092971"/>
    </source>
</evidence>
<comment type="cofactor">
    <cofactor evidence="11">
        <name>Mg(2+)</name>
        <dbReference type="ChEBI" id="CHEBI:18420"/>
    </cofactor>
    <text evidence="11">Binds 1 Mg(2+) ion per subunit.</text>
</comment>
<dbReference type="GO" id="GO:0005829">
    <property type="term" value="C:cytosol"/>
    <property type="evidence" value="ECO:0007669"/>
    <property type="project" value="TreeGrafter"/>
</dbReference>
<evidence type="ECO:0000256" key="11">
    <source>
        <dbReference type="HAMAP-Rule" id="MF_00109"/>
    </source>
</evidence>
<dbReference type="Proteomes" id="UP000092971">
    <property type="component" value="Chromosome"/>
</dbReference>
<feature type="binding site" evidence="11">
    <location>
        <position position="35"/>
    </location>
    <ligand>
        <name>substrate</name>
    </ligand>
</feature>
<comment type="pathway">
    <text evidence="1 11">Metabolic intermediate biosynthesis; chorismate biosynthesis; chorismate from D-erythrose 4-phosphate and phosphoenolpyruvate: step 5/7.</text>
</comment>
<comment type="similarity">
    <text evidence="2 11">Belongs to the shikimate kinase family.</text>
</comment>
<dbReference type="OrthoDB" id="9800332at2"/>
<dbReference type="GO" id="GO:0009423">
    <property type="term" value="P:chorismate biosynthetic process"/>
    <property type="evidence" value="ECO:0007669"/>
    <property type="project" value="UniProtKB-UniRule"/>
</dbReference>
<evidence type="ECO:0000256" key="3">
    <source>
        <dbReference type="ARBA" id="ARBA00012154"/>
    </source>
</evidence>
<evidence type="ECO:0000256" key="2">
    <source>
        <dbReference type="ARBA" id="ARBA00006997"/>
    </source>
</evidence>
<dbReference type="EC" id="2.7.1.71" evidence="3 11"/>
<dbReference type="InterPro" id="IPR031322">
    <property type="entry name" value="Shikimate/glucono_kinase"/>
</dbReference>
<feature type="binding site" evidence="11">
    <location>
        <begin position="13"/>
        <end position="18"/>
    </location>
    <ligand>
        <name>ATP</name>
        <dbReference type="ChEBI" id="CHEBI:30616"/>
    </ligand>
</feature>
<evidence type="ECO:0000313" key="12">
    <source>
        <dbReference type="EMBL" id="ANW98645.1"/>
    </source>
</evidence>
<evidence type="ECO:0000256" key="9">
    <source>
        <dbReference type="ARBA" id="ARBA00023141"/>
    </source>
</evidence>
<keyword evidence="11" id="KW-0460">Magnesium</keyword>
<dbReference type="GO" id="GO:0008652">
    <property type="term" value="P:amino acid biosynthetic process"/>
    <property type="evidence" value="ECO:0007669"/>
    <property type="project" value="UniProtKB-KW"/>
</dbReference>
<dbReference type="GO" id="GO:0000287">
    <property type="term" value="F:magnesium ion binding"/>
    <property type="evidence" value="ECO:0007669"/>
    <property type="project" value="UniProtKB-UniRule"/>
</dbReference>
<evidence type="ECO:0000256" key="10">
    <source>
        <dbReference type="ARBA" id="ARBA00048567"/>
    </source>
</evidence>
<evidence type="ECO:0000256" key="4">
    <source>
        <dbReference type="ARBA" id="ARBA00022605"/>
    </source>
</evidence>
<dbReference type="UniPathway" id="UPA00053">
    <property type="reaction ID" value="UER00088"/>
</dbReference>
<keyword evidence="5 11" id="KW-0808">Transferase</keyword>
<dbReference type="CDD" id="cd00464">
    <property type="entry name" value="SK"/>
    <property type="match status" value="1"/>
</dbReference>
<comment type="function">
    <text evidence="11">Catalyzes the specific phosphorylation of the 3-hydroxyl group of shikimic acid using ATP as a cosubstrate.</text>
</comment>
<dbReference type="Gene3D" id="3.40.50.300">
    <property type="entry name" value="P-loop containing nucleotide triphosphate hydrolases"/>
    <property type="match status" value="1"/>
</dbReference>
<dbReference type="AlphaFoldDB" id="A0A1B1YD05"/>
<dbReference type="EMBL" id="CP014672">
    <property type="protein sequence ID" value="ANW98645.1"/>
    <property type="molecule type" value="Genomic_DNA"/>
</dbReference>
<gene>
    <name evidence="11" type="primary">aroK</name>
    <name evidence="12" type="ORF">CSTERTH_06155</name>
</gene>
<name>A0A1B1YD05_THEST</name>
<comment type="subcellular location">
    <subcellularLocation>
        <location evidence="11">Cytoplasm</location>
    </subcellularLocation>
</comment>
<dbReference type="SUPFAM" id="SSF52540">
    <property type="entry name" value="P-loop containing nucleoside triphosphate hydrolases"/>
    <property type="match status" value="1"/>
</dbReference>
<keyword evidence="9 11" id="KW-0057">Aromatic amino acid biosynthesis</keyword>
<keyword evidence="11" id="KW-0479">Metal-binding</keyword>
<proteinExistence type="inferred from homology"/>
<dbReference type="GO" id="GO:0005524">
    <property type="term" value="F:ATP binding"/>
    <property type="evidence" value="ECO:0007669"/>
    <property type="project" value="UniProtKB-UniRule"/>
</dbReference>
<dbReference type="GO" id="GO:0009073">
    <property type="term" value="P:aromatic amino acid family biosynthetic process"/>
    <property type="evidence" value="ECO:0007669"/>
    <property type="project" value="UniProtKB-KW"/>
</dbReference>
<evidence type="ECO:0000256" key="6">
    <source>
        <dbReference type="ARBA" id="ARBA00022741"/>
    </source>
</evidence>
<feature type="binding site" evidence="11">
    <location>
        <position position="57"/>
    </location>
    <ligand>
        <name>substrate</name>
    </ligand>
</feature>
<dbReference type="InterPro" id="IPR023000">
    <property type="entry name" value="Shikimate_kinase_CS"/>
</dbReference>
<evidence type="ECO:0000256" key="8">
    <source>
        <dbReference type="ARBA" id="ARBA00022840"/>
    </source>
</evidence>
<protein>
    <recommendedName>
        <fullName evidence="3 11">Shikimate kinase</fullName>
        <shortName evidence="11">SK</shortName>
        <ecNumber evidence="3 11">2.7.1.71</ecNumber>
    </recommendedName>
</protein>
<dbReference type="PROSITE" id="PS01128">
    <property type="entry name" value="SHIKIMATE_KINASE"/>
    <property type="match status" value="1"/>
</dbReference>
<sequence>MKYSNIVLTGIMGSGKTTVGRMLAEKLNMGFVDTDWYIEGKYGKIHELFEKGEDYFREIEHKAVLEISEMEGVVIATGGGVVKRQDNVYALKKKGIIFFLDRPLKNILSDIETSGRPLLKNGKEKLIEIYHERYPLYTATCDVHINNSATPDKAVSEIIDYWLNIGKNR</sequence>
<keyword evidence="6 11" id="KW-0547">Nucleotide-binding</keyword>
<dbReference type="HAMAP" id="MF_00109">
    <property type="entry name" value="Shikimate_kinase"/>
    <property type="match status" value="1"/>
</dbReference>
<feature type="binding site" evidence="11">
    <location>
        <position position="17"/>
    </location>
    <ligand>
        <name>Mg(2+)</name>
        <dbReference type="ChEBI" id="CHEBI:18420"/>
    </ligand>
</feature>
<evidence type="ECO:0000256" key="5">
    <source>
        <dbReference type="ARBA" id="ARBA00022679"/>
    </source>
</evidence>
<comment type="subunit">
    <text evidence="11">Monomer.</text>
</comment>
<dbReference type="Pfam" id="PF01202">
    <property type="entry name" value="SKI"/>
    <property type="match status" value="1"/>
</dbReference>
<comment type="catalytic activity">
    <reaction evidence="10 11">
        <text>shikimate + ATP = 3-phosphoshikimate + ADP + H(+)</text>
        <dbReference type="Rhea" id="RHEA:13121"/>
        <dbReference type="ChEBI" id="CHEBI:15378"/>
        <dbReference type="ChEBI" id="CHEBI:30616"/>
        <dbReference type="ChEBI" id="CHEBI:36208"/>
        <dbReference type="ChEBI" id="CHEBI:145989"/>
        <dbReference type="ChEBI" id="CHEBI:456216"/>
        <dbReference type="EC" id="2.7.1.71"/>
    </reaction>
</comment>
<reference evidence="12 13" key="1">
    <citation type="submission" date="2016-02" db="EMBL/GenBank/DDBJ databases">
        <title>Comparison of Clostridium stercorarium subspecies using comparative genomics and transcriptomics.</title>
        <authorList>
            <person name="Schellenberg J."/>
            <person name="Thallinger G."/>
            <person name="Levin D.B."/>
            <person name="Zhang X."/>
            <person name="Alvare G."/>
            <person name="Fristensky B."/>
            <person name="Sparling R."/>
        </authorList>
    </citation>
    <scope>NUCLEOTIDE SEQUENCE [LARGE SCALE GENOMIC DNA]</scope>
    <source>
        <strain evidence="12 13">DSM 2910</strain>
    </source>
</reference>
<keyword evidence="7 11" id="KW-0418">Kinase</keyword>
<dbReference type="PANTHER" id="PTHR21087:SF16">
    <property type="entry name" value="SHIKIMATE KINASE 1, CHLOROPLASTIC"/>
    <property type="match status" value="1"/>
</dbReference>
<feature type="binding site" evidence="11">
    <location>
        <position position="116"/>
    </location>
    <ligand>
        <name>ATP</name>
        <dbReference type="ChEBI" id="CHEBI:30616"/>
    </ligand>
</feature>
<feature type="binding site" evidence="11">
    <location>
        <position position="79"/>
    </location>
    <ligand>
        <name>substrate</name>
    </ligand>
</feature>
<accession>A0A1B1YD05</accession>
<dbReference type="PRINTS" id="PR01100">
    <property type="entry name" value="SHIKIMTKNASE"/>
</dbReference>
<dbReference type="PANTHER" id="PTHR21087">
    <property type="entry name" value="SHIKIMATE KINASE"/>
    <property type="match status" value="1"/>
</dbReference>
<keyword evidence="11" id="KW-0963">Cytoplasm</keyword>
<keyword evidence="4 11" id="KW-0028">Amino-acid biosynthesis</keyword>
<dbReference type="InterPro" id="IPR027417">
    <property type="entry name" value="P-loop_NTPase"/>
</dbReference>
<dbReference type="RefSeq" id="WP_015358973.1">
    <property type="nucleotide sequence ID" value="NZ_CP014672.1"/>
</dbReference>
<dbReference type="GO" id="GO:0004765">
    <property type="term" value="F:shikimate kinase activity"/>
    <property type="evidence" value="ECO:0007669"/>
    <property type="project" value="UniProtKB-UniRule"/>
</dbReference>